<accession>A0A0W0V1G1</accession>
<keyword evidence="2" id="KW-0723">Serine/threonine-protein kinase</keyword>
<dbReference type="SUPFAM" id="SSF56112">
    <property type="entry name" value="Protein kinase-like (PK-like)"/>
    <property type="match status" value="1"/>
</dbReference>
<comment type="caution">
    <text evidence="2">The sequence shown here is derived from an EMBL/GenBank/DDBJ whole genome shotgun (WGS) entry which is preliminary data.</text>
</comment>
<sequence>MSKEITDLGVKESIQKSIVLLKDKKPPAYNDSVLKIGSEDNPRYYYINHADLKGKGSFGAVYAAEKIVLESNEIRFGDKEYVIKLMSPAKTEREELDNEYRVQKKYIETEKPSDMLVNGHYFLIMENMGTDFLEFKKSKLSSLNLEQRLNLVVSFLHTFNLWAHYTPSTKEAVQNFDIKLENIVIKEVSKDRWEATPIDYGLADAITQADVERKRTSITAKGSPRYVAPEVLNEKGGIRSDIFSMVPFIAVVLGVENPFEELDKKYPNPYHLIYDRKDGKTPPFSLSNLLEELVPEEFPERERLIETVKQFLNKMQKFKYKERPTADDVLRFFNDFHILVLHYKNKDEIVNEDFSEEFNKRLDRMDSLVNKNKSNTKIAIQDYLIETKKRHFFPKNLAEDVPWFIP</sequence>
<dbReference type="PROSITE" id="PS50011">
    <property type="entry name" value="PROTEIN_KINASE_DOM"/>
    <property type="match status" value="1"/>
</dbReference>
<dbReference type="PANTHER" id="PTHR44167">
    <property type="entry name" value="OVARIAN-SPECIFIC SERINE/THREONINE-PROTEIN KINASE LOK-RELATED"/>
    <property type="match status" value="1"/>
</dbReference>
<dbReference type="InterPro" id="IPR000719">
    <property type="entry name" value="Prot_kinase_dom"/>
</dbReference>
<dbReference type="PANTHER" id="PTHR44167:SF24">
    <property type="entry name" value="SERINE_THREONINE-PROTEIN KINASE CHK2"/>
    <property type="match status" value="1"/>
</dbReference>
<evidence type="ECO:0000313" key="2">
    <source>
        <dbReference type="EMBL" id="KTD13955.1"/>
    </source>
</evidence>
<dbReference type="AlphaFoldDB" id="A0A0W0V1G1"/>
<evidence type="ECO:0000313" key="3">
    <source>
        <dbReference type="Proteomes" id="UP000054761"/>
    </source>
</evidence>
<dbReference type="EC" id="2.7.11.17" evidence="2"/>
<evidence type="ECO:0000259" key="1">
    <source>
        <dbReference type="PROSITE" id="PS50011"/>
    </source>
</evidence>
<proteinExistence type="predicted"/>
<dbReference type="GO" id="GO:0004683">
    <property type="term" value="F:calcium/calmodulin-dependent protein kinase activity"/>
    <property type="evidence" value="ECO:0007669"/>
    <property type="project" value="UniProtKB-EC"/>
</dbReference>
<keyword evidence="3" id="KW-1185">Reference proteome</keyword>
<organism evidence="2 3">
    <name type="scientific">Legionella israelensis</name>
    <dbReference type="NCBI Taxonomy" id="454"/>
    <lineage>
        <taxon>Bacteria</taxon>
        <taxon>Pseudomonadati</taxon>
        <taxon>Pseudomonadota</taxon>
        <taxon>Gammaproteobacteria</taxon>
        <taxon>Legionellales</taxon>
        <taxon>Legionellaceae</taxon>
        <taxon>Legionella</taxon>
    </lineage>
</organism>
<dbReference type="SMART" id="SM00220">
    <property type="entry name" value="S_TKc"/>
    <property type="match status" value="1"/>
</dbReference>
<reference evidence="2 3" key="1">
    <citation type="submission" date="2015-11" db="EMBL/GenBank/DDBJ databases">
        <title>Genomic analysis of 38 Legionella species identifies large and diverse effector repertoires.</title>
        <authorList>
            <person name="Burstein D."/>
            <person name="Amaro F."/>
            <person name="Zusman T."/>
            <person name="Lifshitz Z."/>
            <person name="Cohen O."/>
            <person name="Gilbert J.A."/>
            <person name="Pupko T."/>
            <person name="Shuman H.A."/>
            <person name="Segal G."/>
        </authorList>
    </citation>
    <scope>NUCLEOTIDE SEQUENCE [LARGE SCALE GENOMIC DNA]</scope>
    <source>
        <strain evidence="2 3">Bercovier 4</strain>
    </source>
</reference>
<dbReference type="STRING" id="454.Lisr_2731"/>
<dbReference type="EMBL" id="LNYH01000151">
    <property type="protein sequence ID" value="KTD13955.1"/>
    <property type="molecule type" value="Genomic_DNA"/>
</dbReference>
<dbReference type="GO" id="GO:0005524">
    <property type="term" value="F:ATP binding"/>
    <property type="evidence" value="ECO:0007669"/>
    <property type="project" value="InterPro"/>
</dbReference>
<feature type="domain" description="Protein kinase" evidence="1">
    <location>
        <begin position="47"/>
        <end position="340"/>
    </location>
</feature>
<dbReference type="RefSeq" id="WP_058503005.1">
    <property type="nucleotide sequence ID" value="NZ_CAAAJA010000054.1"/>
</dbReference>
<gene>
    <name evidence="2" type="ORF">Lisr_2731</name>
</gene>
<protein>
    <submittedName>
        <fullName evidence="2">Serine/threonine protein kinase</fullName>
        <ecNumber evidence="2">2.7.11.17</ecNumber>
    </submittedName>
</protein>
<dbReference type="OrthoDB" id="9762169at2"/>
<dbReference type="Proteomes" id="UP000054761">
    <property type="component" value="Unassembled WGS sequence"/>
</dbReference>
<name>A0A0W0V1G1_9GAMM</name>
<dbReference type="Gene3D" id="1.10.510.10">
    <property type="entry name" value="Transferase(Phosphotransferase) domain 1"/>
    <property type="match status" value="1"/>
</dbReference>
<keyword evidence="2" id="KW-0808">Transferase</keyword>
<keyword evidence="2" id="KW-0418">Kinase</keyword>
<dbReference type="PATRIC" id="fig|454.4.peg.2999"/>
<dbReference type="Pfam" id="PF00069">
    <property type="entry name" value="Pkinase"/>
    <property type="match status" value="1"/>
</dbReference>
<dbReference type="InterPro" id="IPR011009">
    <property type="entry name" value="Kinase-like_dom_sf"/>
</dbReference>